<protein>
    <submittedName>
        <fullName evidence="1">Uncharacterized protein</fullName>
    </submittedName>
</protein>
<evidence type="ECO:0000313" key="1">
    <source>
        <dbReference type="EMBL" id="AGH26168.1"/>
    </source>
</evidence>
<dbReference type="Proteomes" id="UP000012039">
    <property type="component" value="Segment"/>
</dbReference>
<sequence>MTQSKKVQFQIRKQDVTVELVEQRKGVYWSYPDTLLTAGPFKSEATAIEDAKLYSQYGTTSKQLLKTNNSYPKEATYTHRRAYNG</sequence>
<organism evidence="1 2">
    <name type="scientific">Prochlorococcus phage MED4-213</name>
    <dbReference type="NCBI Taxonomy" id="889956"/>
    <lineage>
        <taxon>Viruses</taxon>
        <taxon>Duplodnaviria</taxon>
        <taxon>Heunggongvirae</taxon>
        <taxon>Uroviricota</taxon>
        <taxon>Caudoviricetes</taxon>
        <taxon>Eurybiavirus</taxon>
        <taxon>Eurybiavirus MED4213</taxon>
    </lineage>
</organism>
<evidence type="ECO:0000313" key="2">
    <source>
        <dbReference type="Proteomes" id="UP000012039"/>
    </source>
</evidence>
<reference evidence="1 2" key="1">
    <citation type="submission" date="2010-11" db="EMBL/GenBank/DDBJ databases">
        <title>The Genome Sequence of Cyanophage MED4-213.</title>
        <authorList>
            <consortium name="The Broad Institute Genome Sequencing Platform"/>
            <person name="Henn M.R."/>
            <person name="Sullivan M.S."/>
            <person name="Osburne M.S."/>
            <person name="Levin J."/>
            <person name="Malboeuf C."/>
            <person name="Casali M."/>
            <person name="Russ C."/>
            <person name="Lennon N."/>
            <person name="Chapman S.B."/>
            <person name="Erlich R."/>
            <person name="Young S.K."/>
            <person name="Yandava C."/>
            <person name="Zeng Q."/>
            <person name="Alvarado L."/>
            <person name="Anderson S."/>
            <person name="Berlin A."/>
            <person name="Chen Z."/>
            <person name="Freedman E."/>
            <person name="Gellesch M."/>
            <person name="Goldberg J."/>
            <person name="Green L."/>
            <person name="Griggs A."/>
            <person name="Gujja S."/>
            <person name="Heilman E.R."/>
            <person name="Heiman D."/>
            <person name="Hollinger A."/>
            <person name="Howarth C."/>
            <person name="Larson L."/>
            <person name="Mehta T."/>
            <person name="Pearson M."/>
            <person name="Roberts A."/>
            <person name="Ryan E."/>
            <person name="Saif S."/>
            <person name="Shea T."/>
            <person name="Shenoy N."/>
            <person name="Sisk P."/>
            <person name="Stolte C."/>
            <person name="Sykes S."/>
            <person name="White J."/>
            <person name="Yu Q."/>
            <person name="Coleman M.L."/>
            <person name="Huang K.H."/>
            <person name="Weigele P.R."/>
            <person name="DeFrancesco A.S."/>
            <person name="Kern S.E."/>
            <person name="Thompson L.R."/>
            <person name="Fu R."/>
            <person name="Hombeck B."/>
            <person name="Chisholm S.W."/>
            <person name="Haas B."/>
            <person name="Nusbaum C."/>
            <person name="Birren B."/>
        </authorList>
    </citation>
    <scope>NUCLEOTIDE SEQUENCE [LARGE SCALE GENOMIC DNA]</scope>
    <source>
        <strain evidence="1">MED4-213</strain>
    </source>
</reference>
<proteinExistence type="predicted"/>
<dbReference type="RefSeq" id="YP_007673813.1">
    <property type="nucleotide sequence ID" value="NC_020845.1"/>
</dbReference>
<dbReference type="GeneID" id="15010336"/>
<gene>
    <name evidence="1" type="ORF">CPMG_00067</name>
</gene>
<dbReference type="KEGG" id="vg:15010336"/>
<dbReference type="EMBL" id="HQ634174">
    <property type="protein sequence ID" value="AGH26168.1"/>
    <property type="molecule type" value="Genomic_DNA"/>
</dbReference>
<accession>M4QDF0</accession>
<keyword evidence="2" id="KW-1185">Reference proteome</keyword>
<name>M4QDF0_9CAUD</name>